<dbReference type="Proteomes" id="UP000499080">
    <property type="component" value="Unassembled WGS sequence"/>
</dbReference>
<organism evidence="2 3">
    <name type="scientific">Araneus ventricosus</name>
    <name type="common">Orbweaver spider</name>
    <name type="synonym">Epeira ventricosa</name>
    <dbReference type="NCBI Taxonomy" id="182803"/>
    <lineage>
        <taxon>Eukaryota</taxon>
        <taxon>Metazoa</taxon>
        <taxon>Ecdysozoa</taxon>
        <taxon>Arthropoda</taxon>
        <taxon>Chelicerata</taxon>
        <taxon>Arachnida</taxon>
        <taxon>Araneae</taxon>
        <taxon>Araneomorphae</taxon>
        <taxon>Entelegynae</taxon>
        <taxon>Araneoidea</taxon>
        <taxon>Araneidae</taxon>
        <taxon>Araneus</taxon>
    </lineage>
</organism>
<dbReference type="EMBL" id="BGPR01000435">
    <property type="protein sequence ID" value="GBM20035.1"/>
    <property type="molecule type" value="Genomic_DNA"/>
</dbReference>
<proteinExistence type="predicted"/>
<dbReference type="AlphaFoldDB" id="A0A4Y2DWQ8"/>
<evidence type="ECO:0000313" key="2">
    <source>
        <dbReference type="EMBL" id="GBM20035.1"/>
    </source>
</evidence>
<accession>A0A4Y2DWQ8</accession>
<protein>
    <submittedName>
        <fullName evidence="2">Uncharacterized protein</fullName>
    </submittedName>
</protein>
<gene>
    <name evidence="2" type="ORF">AVEN_77948_1</name>
</gene>
<evidence type="ECO:0000256" key="1">
    <source>
        <dbReference type="SAM" id="MobiDB-lite"/>
    </source>
</evidence>
<name>A0A4Y2DWQ8_ARAVE</name>
<comment type="caution">
    <text evidence="2">The sequence shown here is derived from an EMBL/GenBank/DDBJ whole genome shotgun (WGS) entry which is preliminary data.</text>
</comment>
<evidence type="ECO:0000313" key="3">
    <source>
        <dbReference type="Proteomes" id="UP000499080"/>
    </source>
</evidence>
<reference evidence="2 3" key="1">
    <citation type="journal article" date="2019" name="Sci. Rep.">
        <title>Orb-weaving spider Araneus ventricosus genome elucidates the spidroin gene catalogue.</title>
        <authorList>
            <person name="Kono N."/>
            <person name="Nakamura H."/>
            <person name="Ohtoshi R."/>
            <person name="Moran D.A.P."/>
            <person name="Shinohara A."/>
            <person name="Yoshida Y."/>
            <person name="Fujiwara M."/>
            <person name="Mori M."/>
            <person name="Tomita M."/>
            <person name="Arakawa K."/>
        </authorList>
    </citation>
    <scope>NUCLEOTIDE SEQUENCE [LARGE SCALE GENOMIC DNA]</scope>
</reference>
<feature type="region of interest" description="Disordered" evidence="1">
    <location>
        <begin position="18"/>
        <end position="43"/>
    </location>
</feature>
<keyword evidence="3" id="KW-1185">Reference proteome</keyword>
<sequence>MMVTPAVDTKVLVSMCDQRNRTSETVPLGKAKSTSDSGSADRPIQCRSKHKCFGTHSSADTVGYGTVQPTSHLCAYLDQASSSTMPTIGPGTSRLDHG</sequence>